<sequence length="312" mass="34899">MKMIFRTMAFIVFMTFLSCEKDQDEIPFTEISITLDPTSTENAAKELHDPFANWRVKGPSKFTRNKDQVLEKIDEKPHPAYVNLENELNKKKTVLGICLLNNDLDRLKCPKEEEEYQKAKAAVEDYIAAGLPQVIPGAIFQFIVTREDNNFVYIKDASRGVEIALPVDKPNEFTDARILVNGEYEVWRQALYRESGIITGTMNRSTGEYRDIPGRRIKVDYFASPGAPCYEDENLEIRITADGVRVSVDVDFGGRTATSTQGTRTFIMPASGVVKIRAAINANNGCSTASIKFNNANTIALGTGGYGERKFP</sequence>
<dbReference type="EMBL" id="VLNR01000010">
    <property type="protein sequence ID" value="TSE09938.1"/>
    <property type="molecule type" value="Genomic_DNA"/>
</dbReference>
<gene>
    <name evidence="1" type="ORF">FOF46_06445</name>
</gene>
<evidence type="ECO:0000313" key="2">
    <source>
        <dbReference type="Proteomes" id="UP000318833"/>
    </source>
</evidence>
<protein>
    <submittedName>
        <fullName evidence="1">Uncharacterized protein</fullName>
    </submittedName>
</protein>
<comment type="caution">
    <text evidence="1">The sequence shown here is derived from an EMBL/GenBank/DDBJ whole genome shotgun (WGS) entry which is preliminary data.</text>
</comment>
<dbReference type="Proteomes" id="UP000318833">
    <property type="component" value="Unassembled WGS sequence"/>
</dbReference>
<dbReference type="RefSeq" id="WP_143915885.1">
    <property type="nucleotide sequence ID" value="NZ_CANMIK010000011.1"/>
</dbReference>
<keyword evidence="2" id="KW-1185">Reference proteome</keyword>
<reference evidence="1 2" key="1">
    <citation type="submission" date="2019-07" db="EMBL/GenBank/DDBJ databases">
        <title>The draft genome sequence of Aquimarina algiphila M91.</title>
        <authorList>
            <person name="Meng X."/>
        </authorList>
    </citation>
    <scope>NUCLEOTIDE SEQUENCE [LARGE SCALE GENOMIC DNA]</scope>
    <source>
        <strain evidence="1 2">M91</strain>
    </source>
</reference>
<dbReference type="AlphaFoldDB" id="A0A554VNI6"/>
<organism evidence="1 2">
    <name type="scientific">Aquimarina algiphila</name>
    <dbReference type="NCBI Taxonomy" id="2047982"/>
    <lineage>
        <taxon>Bacteria</taxon>
        <taxon>Pseudomonadati</taxon>
        <taxon>Bacteroidota</taxon>
        <taxon>Flavobacteriia</taxon>
        <taxon>Flavobacteriales</taxon>
        <taxon>Flavobacteriaceae</taxon>
        <taxon>Aquimarina</taxon>
    </lineage>
</organism>
<proteinExistence type="predicted"/>
<evidence type="ECO:0000313" key="1">
    <source>
        <dbReference type="EMBL" id="TSE09938.1"/>
    </source>
</evidence>
<accession>A0A554VNI6</accession>
<dbReference type="PROSITE" id="PS51257">
    <property type="entry name" value="PROKAR_LIPOPROTEIN"/>
    <property type="match status" value="1"/>
</dbReference>
<name>A0A554VNI6_9FLAO</name>